<dbReference type="InterPro" id="IPR010071">
    <property type="entry name" value="AA_adenyl_dom"/>
</dbReference>
<dbReference type="InterPro" id="IPR023213">
    <property type="entry name" value="CAT-like_dom_sf"/>
</dbReference>
<dbReference type="InterPro" id="IPR001242">
    <property type="entry name" value="Condensation_dom"/>
</dbReference>
<evidence type="ECO:0000313" key="5">
    <source>
        <dbReference type="Proteomes" id="UP001479436"/>
    </source>
</evidence>
<dbReference type="Gene3D" id="1.10.1200.10">
    <property type="entry name" value="ACP-like"/>
    <property type="match status" value="1"/>
</dbReference>
<dbReference type="Gene3D" id="2.30.38.10">
    <property type="entry name" value="Luciferase, Domain 3"/>
    <property type="match status" value="1"/>
</dbReference>
<dbReference type="Gene3D" id="3.40.50.12780">
    <property type="entry name" value="N-terminal domain of ligase-like"/>
    <property type="match status" value="1"/>
</dbReference>
<comment type="caution">
    <text evidence="4">The sequence shown here is derived from an EMBL/GenBank/DDBJ whole genome shotgun (WGS) entry which is preliminary data.</text>
</comment>
<dbReference type="InterPro" id="IPR042099">
    <property type="entry name" value="ANL_N_sf"/>
</dbReference>
<evidence type="ECO:0000313" key="4">
    <source>
        <dbReference type="EMBL" id="KAK9763654.1"/>
    </source>
</evidence>
<dbReference type="Gene3D" id="3.40.50.980">
    <property type="match status" value="2"/>
</dbReference>
<evidence type="ECO:0000256" key="2">
    <source>
        <dbReference type="ARBA" id="ARBA00022553"/>
    </source>
</evidence>
<dbReference type="CDD" id="cd19542">
    <property type="entry name" value="CT_NRPS-like"/>
    <property type="match status" value="1"/>
</dbReference>
<dbReference type="Gene3D" id="3.30.559.10">
    <property type="entry name" value="Chloramphenicol acetyltransferase-like domain"/>
    <property type="match status" value="2"/>
</dbReference>
<dbReference type="CDD" id="cd05918">
    <property type="entry name" value="A_NRPS_SidN3_like"/>
    <property type="match status" value="1"/>
</dbReference>
<dbReference type="PANTHER" id="PTHR45398">
    <property type="match status" value="1"/>
</dbReference>
<dbReference type="SUPFAM" id="SSF47336">
    <property type="entry name" value="ACP-like"/>
    <property type="match status" value="1"/>
</dbReference>
<dbReference type="PROSITE" id="PS50075">
    <property type="entry name" value="CARRIER"/>
    <property type="match status" value="1"/>
</dbReference>
<dbReference type="PROSITE" id="PS00455">
    <property type="entry name" value="AMP_BINDING"/>
    <property type="match status" value="1"/>
</dbReference>
<dbReference type="EMBL" id="JASJQH010000585">
    <property type="protein sequence ID" value="KAK9763654.1"/>
    <property type="molecule type" value="Genomic_DNA"/>
</dbReference>
<dbReference type="NCBIfam" id="TIGR01720">
    <property type="entry name" value="NRPS-para261"/>
    <property type="match status" value="1"/>
</dbReference>
<dbReference type="Pfam" id="PF00550">
    <property type="entry name" value="PP-binding"/>
    <property type="match status" value="1"/>
</dbReference>
<accession>A0ABR2WQ72</accession>
<evidence type="ECO:0000259" key="3">
    <source>
        <dbReference type="PROSITE" id="PS50075"/>
    </source>
</evidence>
<dbReference type="SUPFAM" id="SSF52777">
    <property type="entry name" value="CoA-dependent acyltransferases"/>
    <property type="match status" value="5"/>
</dbReference>
<dbReference type="SUPFAM" id="SSF56801">
    <property type="entry name" value="Acetyl-CoA synthetase-like"/>
    <property type="match status" value="2"/>
</dbReference>
<gene>
    <name evidence="4" type="ORF">K7432_009456</name>
</gene>
<dbReference type="InterPro" id="IPR010060">
    <property type="entry name" value="NRPS_synth"/>
</dbReference>
<dbReference type="NCBIfam" id="TIGR01733">
    <property type="entry name" value="AA-adenyl-dom"/>
    <property type="match status" value="1"/>
</dbReference>
<keyword evidence="5" id="KW-1185">Reference proteome</keyword>
<dbReference type="InterPro" id="IPR045851">
    <property type="entry name" value="AMP-bd_C_sf"/>
</dbReference>
<organism evidence="4 5">
    <name type="scientific">Basidiobolus ranarum</name>
    <dbReference type="NCBI Taxonomy" id="34480"/>
    <lineage>
        <taxon>Eukaryota</taxon>
        <taxon>Fungi</taxon>
        <taxon>Fungi incertae sedis</taxon>
        <taxon>Zoopagomycota</taxon>
        <taxon>Entomophthoromycotina</taxon>
        <taxon>Basidiobolomycetes</taxon>
        <taxon>Basidiobolales</taxon>
        <taxon>Basidiobolaceae</taxon>
        <taxon>Basidiobolus</taxon>
    </lineage>
</organism>
<reference evidence="4 5" key="1">
    <citation type="submission" date="2023-04" db="EMBL/GenBank/DDBJ databases">
        <title>Genome of Basidiobolus ranarum AG-B5.</title>
        <authorList>
            <person name="Stajich J.E."/>
            <person name="Carter-House D."/>
            <person name="Gryganskyi A."/>
        </authorList>
    </citation>
    <scope>NUCLEOTIDE SEQUENCE [LARGE SCALE GENOMIC DNA]</scope>
    <source>
        <strain evidence="4 5">AG-B5</strain>
    </source>
</reference>
<dbReference type="Gene3D" id="3.30.559.30">
    <property type="entry name" value="Nonribosomal peptide synthetase, condensation domain"/>
    <property type="match status" value="3"/>
</dbReference>
<dbReference type="CDD" id="cd19534">
    <property type="entry name" value="E_NRPS"/>
    <property type="match status" value="1"/>
</dbReference>
<dbReference type="Pfam" id="PF00668">
    <property type="entry name" value="Condensation"/>
    <property type="match status" value="2"/>
</dbReference>
<keyword evidence="2" id="KW-0597">Phosphoprotein</keyword>
<evidence type="ECO:0000256" key="1">
    <source>
        <dbReference type="ARBA" id="ARBA00022450"/>
    </source>
</evidence>
<sequence>MISPNTGICQFPHLLTGEFEENTNTIDFHTSKLKILDLSHVYHHAALKGVAGIERSLLYAAWVIMLNLYTGSPDITFGIGLPTQQHSKLMLKDLQIFQSTYDHEIEKLHVSSWLKNLAFNQKVNHQDTAESSVQDASGFNTCVIFSDQERSIDLHQLKFAICLQGYISEDGIDVRMTFANSHLSQNRGVLFTEQFIYVAKTLLSNLDAPLDSLNWTPENEKSLFLTEWQQGKLEYVQELDDSCIHHFIEEQVKSTPDNIALQFEDKESVTYAEMNKRANILAHSLIQLGVQPDDLVPLCIEKSTNMVVAILAVLKAGAAYVPLDPEYPKERIDFILGDTKARVCITTSSLKGMFAEWQTIQLLIVDGSDYCCSESNPVISGLKSSNLCYLIFTSGSTGKPKGVMLEHRSVVNYVTAHKKILNLAQNDRFLQFANYTFDASILDLFVNLITGSCICLASKNNLLTNLAGMMCLMEVTAAQLTTTVASLLDPNSVPTLKLLQQGGEMLTKFVRDAWASKVKLHNGYGPTETAVYTIIKESVQQSTSCTNIGWPIGRSKVLILNDRLELVPLGAVGELCIGGPQLARGYLNRPDLTEKSFVSSLYTHGERLYRSGDLGRFNPDGSITILGRKDNQVKLNGLRIEIEEIEHILSLSPEVNRVSVKLLNRKSKTSKRSKVLVAFLTIKNKTSEKEPVSVLEMGNRSEINRIQESVRKQLPPYMVPTVWIPLTRMPINTSGKTDLKTLKLLYMNNDFIQDAKETKDTPISPMEKLLQEVWGDVLNVEKSSIGTGDSFYHLGGDSISAIQISAQCRHKGIEISVQSILQHPTIRQLVNYAQFTTLALEKQSIEEGQDEGADIPFTPIQHQFFGVTQSDVHHFHLSWLVSVKHPIEIAALERALSELTSHHDMLRTRFTYEQGRWRQWLASNEEVNFEVQHYQVSGIEQLQSSILQVQRSLNIETGPVSSFIIYDLPSGEQLLFMTIHHYIIDLVSWRIIWEDLEKLLNGQTLSDKTLSFRKWSRLLQKHAESLTVKSWPQQAPIEPLDIDVFKLPLNTMETVNTLSFTLNSEYTTLLFGRSNDAYGTEAVDFMLSTLATSYCDTFNAHSITFATEGHGREPWDDSIDISRTIGWFTSIYPVTIVSNQGDSIMDILKQTKDTRRTIPNRGLDYGLLRYLNEELSSRFGNDSFQVGFNYFGRFQHLEKGGSLFQQIDDRYAFDLNMIGPKWRRMNAIEVEVTMQRDNLCASISYSSELHREGQINKWLQSWKRDLMEAIHNSANKEKRAMTVSDIPLLNLNAHQLNEFMEEIGAKYGDEFVLNIEDIYPCSVMQEGLIAGNARSASSYHVQDVYTLPDGVDSEQLISAWRATINDLSILRTVFINDLLSSTSGTYLQVVLRHFHIDFNHIFTETKDVDIVLNQYLEEDVAQGFPLGKPNIRLCLLHGEKDKMIISRHHAINDGWSDKITIAYLEAVYNNTPRPAVVPYKDYISYCIKESESFNNTAGEEYWSTYLAGVDSCVFPKLGDMNAKIEHHQIFSRSRISTQMVKEFSKKTGVTLLTILQASWGLILQPYYGKDDFVYGVLTNGRNISMKYINQVVGPCINTTPLRIQYDADTTVMGWLQSLHQSMVTRIPYENCGLRQIRQWCRHNDGQVNFDAILNFQLSEKEDAKQMVTFQLDRIVEPTEYRLCLNAWIEDDEFAFRLDFYNATLTDELAGSLLDRLDTTIASIVGVDDASPIAHIPHISNVESSIIRSFSTSSNQVDITVECLHHLFEKQAADTPNNIAIQYESNYHLTYDDLNKQSNQLAHYLMTQGVRPESMVLLYLEKSVEMIVAMLAVLKAGGAYVPIDPNSPVERSKFVQKETGASIVITTCSHKVLPEHRRE</sequence>
<proteinExistence type="predicted"/>
<keyword evidence="1" id="KW-0596">Phosphopantetheine</keyword>
<dbReference type="InterPro" id="IPR036736">
    <property type="entry name" value="ACP-like_sf"/>
</dbReference>
<name>A0ABR2WQ72_9FUNG</name>
<feature type="domain" description="Carrier" evidence="3">
    <location>
        <begin position="761"/>
        <end position="837"/>
    </location>
</feature>
<dbReference type="InterPro" id="IPR000873">
    <property type="entry name" value="AMP-dep_synth/lig_dom"/>
</dbReference>
<dbReference type="Pfam" id="PF00501">
    <property type="entry name" value="AMP-binding"/>
    <property type="match status" value="2"/>
</dbReference>
<dbReference type="PANTHER" id="PTHR45398:SF1">
    <property type="entry name" value="ENZYME, PUTATIVE (JCVI)-RELATED"/>
    <property type="match status" value="1"/>
</dbReference>
<dbReference type="InterPro" id="IPR009081">
    <property type="entry name" value="PP-bd_ACP"/>
</dbReference>
<dbReference type="InterPro" id="IPR020845">
    <property type="entry name" value="AMP-binding_CS"/>
</dbReference>
<dbReference type="Proteomes" id="UP001479436">
    <property type="component" value="Unassembled WGS sequence"/>
</dbReference>
<dbReference type="Gene3D" id="3.30.300.30">
    <property type="match status" value="1"/>
</dbReference>
<protein>
    <recommendedName>
        <fullName evidence="3">Carrier domain-containing protein</fullName>
    </recommendedName>
</protein>